<reference evidence="1 2" key="1">
    <citation type="submission" date="2018-05" db="EMBL/GenBank/DDBJ databases">
        <title>Genomic Encyclopedia of Type Strains, Phase IV (KMG-V): Genome sequencing to study the core and pangenomes of soil and plant-associated prokaryotes.</title>
        <authorList>
            <person name="Whitman W."/>
        </authorList>
    </citation>
    <scope>NUCLEOTIDE SEQUENCE [LARGE SCALE GENOMIC DNA]</scope>
    <source>
        <strain evidence="1 2">PNA 200-10</strain>
    </source>
</reference>
<proteinExistence type="predicted"/>
<dbReference type="Proteomes" id="UP000245981">
    <property type="component" value="Unassembled WGS sequence"/>
</dbReference>
<evidence type="ECO:0000313" key="1">
    <source>
        <dbReference type="EMBL" id="PWK93998.1"/>
    </source>
</evidence>
<comment type="caution">
    <text evidence="1">The sequence shown here is derived from an EMBL/GenBank/DDBJ whole genome shotgun (WGS) entry which is preliminary data.</text>
</comment>
<protein>
    <submittedName>
        <fullName evidence="1">Uncharacterized protein</fullName>
    </submittedName>
</protein>
<evidence type="ECO:0000313" key="2">
    <source>
        <dbReference type="Proteomes" id="UP000245981"/>
    </source>
</evidence>
<gene>
    <name evidence="1" type="ORF">C7431_112102</name>
</gene>
<name>A0A2V2BCB8_9GAMM</name>
<dbReference type="AlphaFoldDB" id="A0A2V2BCB8"/>
<dbReference type="EMBL" id="QGHF01000012">
    <property type="protein sequence ID" value="PWK93998.1"/>
    <property type="molecule type" value="Genomic_DNA"/>
</dbReference>
<accession>A0A2V2BCB8</accession>
<organism evidence="1 2">
    <name type="scientific">Pantoea allii</name>
    <dbReference type="NCBI Taxonomy" id="574096"/>
    <lineage>
        <taxon>Bacteria</taxon>
        <taxon>Pseudomonadati</taxon>
        <taxon>Pseudomonadota</taxon>
        <taxon>Gammaproteobacteria</taxon>
        <taxon>Enterobacterales</taxon>
        <taxon>Erwiniaceae</taxon>
        <taxon>Pantoea</taxon>
    </lineage>
</organism>
<sequence>MGAADKHCKGGTESLKRFFVAVETLAHLRMGFFLREFIVHSL</sequence>